<feature type="domain" description="N-acetyltransferase" evidence="1">
    <location>
        <begin position="84"/>
        <end position="221"/>
    </location>
</feature>
<protein>
    <submittedName>
        <fullName evidence="2">Acetyltransferase (GNAT) family protein</fullName>
    </submittedName>
</protein>
<dbReference type="InterPro" id="IPR000182">
    <property type="entry name" value="GNAT_dom"/>
</dbReference>
<dbReference type="PROSITE" id="PS51186">
    <property type="entry name" value="GNAT"/>
    <property type="match status" value="1"/>
</dbReference>
<proteinExistence type="predicted"/>
<dbReference type="Proteomes" id="UP000182489">
    <property type="component" value="Unassembled WGS sequence"/>
</dbReference>
<dbReference type="InterPro" id="IPR016181">
    <property type="entry name" value="Acyl_CoA_acyltransferase"/>
</dbReference>
<comment type="caution">
    <text evidence="2">The sequence shown here is derived from an EMBL/GenBank/DDBJ whole genome shotgun (WGS) entry which is preliminary data.</text>
</comment>
<evidence type="ECO:0000313" key="3">
    <source>
        <dbReference type="Proteomes" id="UP000182489"/>
    </source>
</evidence>
<dbReference type="GO" id="GO:0016747">
    <property type="term" value="F:acyltransferase activity, transferring groups other than amino-acyl groups"/>
    <property type="evidence" value="ECO:0007669"/>
    <property type="project" value="InterPro"/>
</dbReference>
<organism evidence="2 3">
    <name type="scientific">Janthinobacterium lividum</name>
    <dbReference type="NCBI Taxonomy" id="29581"/>
    <lineage>
        <taxon>Bacteria</taxon>
        <taxon>Pseudomonadati</taxon>
        <taxon>Pseudomonadota</taxon>
        <taxon>Betaproteobacteria</taxon>
        <taxon>Burkholderiales</taxon>
        <taxon>Oxalobacteraceae</taxon>
        <taxon>Janthinobacterium</taxon>
    </lineage>
</organism>
<evidence type="ECO:0000259" key="1">
    <source>
        <dbReference type="PROSITE" id="PS51186"/>
    </source>
</evidence>
<dbReference type="Pfam" id="PF13508">
    <property type="entry name" value="Acetyltransf_7"/>
    <property type="match status" value="1"/>
</dbReference>
<dbReference type="RefSeq" id="WP_217494612.1">
    <property type="nucleotide sequence ID" value="NZ_FPKH01000001.1"/>
</dbReference>
<gene>
    <name evidence="2" type="ORF">SAMN03097694_0902</name>
</gene>
<dbReference type="EMBL" id="FPKH01000001">
    <property type="protein sequence ID" value="SFX14440.1"/>
    <property type="molecule type" value="Genomic_DNA"/>
</dbReference>
<name>A0AB38C3B8_9BURK</name>
<dbReference type="AlphaFoldDB" id="A0AB38C3B8"/>
<accession>A0AB38C3B8</accession>
<evidence type="ECO:0000313" key="2">
    <source>
        <dbReference type="EMBL" id="SFX14440.1"/>
    </source>
</evidence>
<dbReference type="Gene3D" id="3.40.630.30">
    <property type="match status" value="1"/>
</dbReference>
<reference evidence="2 3" key="1">
    <citation type="submission" date="2016-11" db="EMBL/GenBank/DDBJ databases">
        <authorList>
            <person name="Varghese N."/>
            <person name="Submissions S."/>
        </authorList>
    </citation>
    <scope>NUCLEOTIDE SEQUENCE [LARGE SCALE GENOMIC DNA]</scope>
    <source>
        <strain evidence="2 3">NFR18</strain>
    </source>
</reference>
<dbReference type="SUPFAM" id="SSF55729">
    <property type="entry name" value="Acyl-CoA N-acyltransferases (Nat)"/>
    <property type="match status" value="1"/>
</dbReference>
<sequence>MEEQGKSYLADPGLLAAWLAARSMARGLALPVPDHGGWRVDTGLPGEIRRHVFAGPVPGISALAASIHGPHIFIKMCGDGEQLLGLLPPQWQLCPGGYFMTHEGSLQAPDLPAGYRLEITTSQAITTARILAEDGGVAASGHAVEYAGVFVFDRIVTEAGHRRRGLGRALMAALAARQRSASARRVLVATDDGAKLYASLGWHIASPYSTATIVQDGIRHPPSSR</sequence>